<dbReference type="GO" id="GO:0016831">
    <property type="term" value="F:carboxy-lyase activity"/>
    <property type="evidence" value="ECO:0007669"/>
    <property type="project" value="UniProtKB-KW"/>
</dbReference>
<dbReference type="PANTHER" id="PTHR11999">
    <property type="entry name" value="GROUP II PYRIDOXAL-5-PHOSPHATE DECARBOXYLASE"/>
    <property type="match status" value="1"/>
</dbReference>
<evidence type="ECO:0000256" key="1">
    <source>
        <dbReference type="ARBA" id="ARBA00001933"/>
    </source>
</evidence>
<evidence type="ECO:0000256" key="3">
    <source>
        <dbReference type="ARBA" id="ARBA00022793"/>
    </source>
</evidence>
<evidence type="ECO:0000256" key="7">
    <source>
        <dbReference type="RuleBase" id="RU000382"/>
    </source>
</evidence>
<reference evidence="8" key="1">
    <citation type="submission" date="2020-11" db="EMBL/GenBank/DDBJ databases">
        <authorList>
            <person name="Tran Van P."/>
        </authorList>
    </citation>
    <scope>NUCLEOTIDE SEQUENCE</scope>
</reference>
<gene>
    <name evidence="8" type="ORF">TDIB3V08_LOCUS4650</name>
</gene>
<evidence type="ECO:0000256" key="4">
    <source>
        <dbReference type="ARBA" id="ARBA00022898"/>
    </source>
</evidence>
<sequence length="519" mass="58871">MDPKKFRESALSVIDYMLEYSKTIELRPVLPDVKPHYLMKLMPDEAPSEPHSIKTLLEQMENNIMKGMTNWGHPQFHGYFPAGKGHPSVLADIVSGMLGIQGFSWIASPACTELEIVMLDWLGKAIGLPPEFLFYSDHSIGGGVIQGSASECVLVCMIAARAQALKQLKEDGSEGDTYDYMRKLVCYTSEEAHSCVQKAAMICMVTIRILASDKRGALQGEVVLKAMDEDVENGLVPFFISACLGTTCSTAFDNLDSIGALCKEHPTVWLHVDAAYGGNAFICPEFRHLMKGIEYADSFNMNPNKWMNVASDCSCMWVRDRNKLQESLAVDPVYLTHDHLVEAVDYRHWCIPLSRRMRSLKLWFTLSLWGVNGIQGYIRNHHKMAMYLESLIRKDPRFEVVSEVLCGLVCFRMKGDGDQLTQFLLSECNLSREIHLTPCVFKSRFIIRVSINYFDIKESDIDKSWGLILKHADQALKRRGGLHDMDDNMCFIHRTGRDVEINMFKLYDETIPIMLPPRE</sequence>
<dbReference type="InterPro" id="IPR015422">
    <property type="entry name" value="PyrdxlP-dep_Trfase_small"/>
</dbReference>
<dbReference type="Gene3D" id="3.90.1150.10">
    <property type="entry name" value="Aspartate Aminotransferase, domain 1"/>
    <property type="match status" value="1"/>
</dbReference>
<protein>
    <recommendedName>
        <fullName evidence="9">Tyrosine decarboxylase</fullName>
    </recommendedName>
</protein>
<dbReference type="InterPro" id="IPR015421">
    <property type="entry name" value="PyrdxlP-dep_Trfase_major"/>
</dbReference>
<evidence type="ECO:0000256" key="6">
    <source>
        <dbReference type="PIRSR" id="PIRSR602129-50"/>
    </source>
</evidence>
<dbReference type="GO" id="GO:0030170">
    <property type="term" value="F:pyridoxal phosphate binding"/>
    <property type="evidence" value="ECO:0007669"/>
    <property type="project" value="InterPro"/>
</dbReference>
<feature type="modified residue" description="N6-(pyridoxal phosphate)lysine" evidence="6">
    <location>
        <position position="305"/>
    </location>
</feature>
<keyword evidence="3" id="KW-0210">Decarboxylase</keyword>
<keyword evidence="4 6" id="KW-0663">Pyridoxal phosphate</keyword>
<evidence type="ECO:0000256" key="2">
    <source>
        <dbReference type="ARBA" id="ARBA00009533"/>
    </source>
</evidence>
<dbReference type="Gene3D" id="1.20.1340.10">
    <property type="entry name" value="dopa decarboxylase, N-terminal domain"/>
    <property type="match status" value="1"/>
</dbReference>
<comment type="cofactor">
    <cofactor evidence="1 6 7">
        <name>pyridoxal 5'-phosphate</name>
        <dbReference type="ChEBI" id="CHEBI:597326"/>
    </cofactor>
</comment>
<dbReference type="FunFam" id="3.40.640.10:FF:000025">
    <property type="entry name" value="Histidine decarboxylase"/>
    <property type="match status" value="1"/>
</dbReference>
<dbReference type="SUPFAM" id="SSF53383">
    <property type="entry name" value="PLP-dependent transferases"/>
    <property type="match status" value="1"/>
</dbReference>
<dbReference type="EMBL" id="OA566152">
    <property type="protein sequence ID" value="CAD7198369.1"/>
    <property type="molecule type" value="Genomic_DNA"/>
</dbReference>
<comment type="similarity">
    <text evidence="2 7">Belongs to the group II decarboxylase family.</text>
</comment>
<dbReference type="GO" id="GO:0006520">
    <property type="term" value="P:amino acid metabolic process"/>
    <property type="evidence" value="ECO:0007669"/>
    <property type="project" value="InterPro"/>
</dbReference>
<dbReference type="GO" id="GO:0019752">
    <property type="term" value="P:carboxylic acid metabolic process"/>
    <property type="evidence" value="ECO:0007669"/>
    <property type="project" value="InterPro"/>
</dbReference>
<dbReference type="InterPro" id="IPR015424">
    <property type="entry name" value="PyrdxlP-dep_Trfase"/>
</dbReference>
<evidence type="ECO:0008006" key="9">
    <source>
        <dbReference type="Google" id="ProtNLM"/>
    </source>
</evidence>
<evidence type="ECO:0000256" key="5">
    <source>
        <dbReference type="ARBA" id="ARBA00023239"/>
    </source>
</evidence>
<keyword evidence="5 7" id="KW-0456">Lyase</keyword>
<dbReference type="PANTHER" id="PTHR11999:SF70">
    <property type="entry name" value="MIP05841P"/>
    <property type="match status" value="1"/>
</dbReference>
<dbReference type="Gene3D" id="3.40.640.10">
    <property type="entry name" value="Type I PLP-dependent aspartate aminotransferase-like (Major domain)"/>
    <property type="match status" value="1"/>
</dbReference>
<organism evidence="8">
    <name type="scientific">Timema douglasi</name>
    <name type="common">Walking stick</name>
    <dbReference type="NCBI Taxonomy" id="61478"/>
    <lineage>
        <taxon>Eukaryota</taxon>
        <taxon>Metazoa</taxon>
        <taxon>Ecdysozoa</taxon>
        <taxon>Arthropoda</taxon>
        <taxon>Hexapoda</taxon>
        <taxon>Insecta</taxon>
        <taxon>Pterygota</taxon>
        <taxon>Neoptera</taxon>
        <taxon>Polyneoptera</taxon>
        <taxon>Phasmatodea</taxon>
        <taxon>Timematodea</taxon>
        <taxon>Timematoidea</taxon>
        <taxon>Timematidae</taxon>
        <taxon>Timema</taxon>
    </lineage>
</organism>
<accession>A0A7R8VH12</accession>
<dbReference type="InterPro" id="IPR002129">
    <property type="entry name" value="PyrdxlP-dep_de-COase"/>
</dbReference>
<dbReference type="GO" id="GO:0005737">
    <property type="term" value="C:cytoplasm"/>
    <property type="evidence" value="ECO:0007669"/>
    <property type="project" value="TreeGrafter"/>
</dbReference>
<dbReference type="InterPro" id="IPR010977">
    <property type="entry name" value="Aromatic_deC"/>
</dbReference>
<name>A0A7R8VH12_TIMDO</name>
<dbReference type="AlphaFoldDB" id="A0A7R8VH12"/>
<dbReference type="Pfam" id="PF00282">
    <property type="entry name" value="Pyridoxal_deC"/>
    <property type="match status" value="1"/>
</dbReference>
<dbReference type="PRINTS" id="PR00800">
    <property type="entry name" value="YHDCRBOXLASE"/>
</dbReference>
<evidence type="ECO:0000313" key="8">
    <source>
        <dbReference type="EMBL" id="CAD7198369.1"/>
    </source>
</evidence>
<proteinExistence type="inferred from homology"/>